<accession>A0ABX0H355</accession>
<organism evidence="2 3">
    <name type="scientific">Cyclobacterium plantarum</name>
    <dbReference type="NCBI Taxonomy" id="2716263"/>
    <lineage>
        <taxon>Bacteria</taxon>
        <taxon>Pseudomonadati</taxon>
        <taxon>Bacteroidota</taxon>
        <taxon>Cytophagia</taxon>
        <taxon>Cytophagales</taxon>
        <taxon>Cyclobacteriaceae</taxon>
        <taxon>Cyclobacterium</taxon>
    </lineage>
</organism>
<keyword evidence="3" id="KW-1185">Reference proteome</keyword>
<dbReference type="SUPFAM" id="SSF49299">
    <property type="entry name" value="PKD domain"/>
    <property type="match status" value="1"/>
</dbReference>
<dbReference type="EMBL" id="JAANYN010000001">
    <property type="protein sequence ID" value="NHE55870.1"/>
    <property type="molecule type" value="Genomic_DNA"/>
</dbReference>
<comment type="caution">
    <text evidence="2">The sequence shown here is derived from an EMBL/GenBank/DDBJ whole genome shotgun (WGS) entry which is preliminary data.</text>
</comment>
<dbReference type="InterPro" id="IPR000601">
    <property type="entry name" value="PKD_dom"/>
</dbReference>
<gene>
    <name evidence="2" type="ORF">G9Q97_03470</name>
</gene>
<name>A0ABX0H355_9BACT</name>
<dbReference type="CDD" id="cd00146">
    <property type="entry name" value="PKD"/>
    <property type="match status" value="1"/>
</dbReference>
<proteinExistence type="predicted"/>
<dbReference type="RefSeq" id="WP_166143144.1">
    <property type="nucleotide sequence ID" value="NZ_JAANYN010000001.1"/>
</dbReference>
<dbReference type="InterPro" id="IPR026341">
    <property type="entry name" value="T9SS_type_B"/>
</dbReference>
<dbReference type="PROSITE" id="PS50093">
    <property type="entry name" value="PKD"/>
    <property type="match status" value="1"/>
</dbReference>
<evidence type="ECO:0000313" key="3">
    <source>
        <dbReference type="Proteomes" id="UP000649799"/>
    </source>
</evidence>
<dbReference type="InterPro" id="IPR013783">
    <property type="entry name" value="Ig-like_fold"/>
</dbReference>
<dbReference type="Pfam" id="PF00801">
    <property type="entry name" value="PKD"/>
    <property type="match status" value="1"/>
</dbReference>
<feature type="domain" description="PKD" evidence="1">
    <location>
        <begin position="832"/>
        <end position="879"/>
    </location>
</feature>
<dbReference type="InterPro" id="IPR022409">
    <property type="entry name" value="PKD/Chitinase_dom"/>
</dbReference>
<evidence type="ECO:0000259" key="1">
    <source>
        <dbReference type="PROSITE" id="PS50093"/>
    </source>
</evidence>
<sequence length="983" mass="109009">MSRKFLNGFIFLFFTLSGSLFSQVRIEFSERSSTGSPLRTIFSINGDFAMLGNTNMTLLNYGEDLMNDGMMVFVDVDSDPNTFNSSSATLNFPEENGANSSCTKVLYAGLYWSGRGASELTFTVEKNGINRQLDKRKVKFKGPGQQDYIDLEVFDDEIRFPESLNTDLGLFVGYKDVTEWVRDWGEGEYTVADIGLTEGTNYHYGGWGMVVVYENLAMKKRDISVFDGYAFVRGQGAASYDIQVSGFSAAKSGDVNLKLGLMAGEGDVGADGDYFAIERGENTNAFEKLSHGNNENNNFFNSSIYTGGNSRSPNLKNNTGMDISVFEIDNQGNSVVANNQTSTTFRYGSTWDVYVIYNITMAIDANDVEVEPLHELISVNGNEVNDVFPEFFPGDELEFMVTIKNKGDIPIDRSKIEIPIPEGLTFLDAFPELYFDESSNGAFNYFSQVGSGGTIVWEMGFLPSPEDKEEILGTFRYRMQVSESCQELMAICDRSFEIDGSVFGENSLTQTSLDPISFIIGYNESVDCLDEPVRGPLLFGLEMDGFLEDHCGWNSTGIPVCVTENDSVRVSDFSSYFPAGTNFYLNLPSGPDDPKLSLSQNIRLQQDELTVYAAHSAQNECYKEFTIFRNDLSLEPVVSISNNCGKGSDNEIGVIVSGGKGPYTYLWDDPESATTPNLSNIEPGEYRVVVTDSLGCVAEASVLLPEGPIFSLEVLEAESNLELGCDQSANGVIVVMVEGDNPPFVLSVEGETNSDGNFSEQLVIAEKGQYEITALQGGVYRLTLSDINGCIASQTAEVKQISEPDLGAIFTYNSSSFNDYGVLYQNSEIQFFSTVNSEENITYYWEFGNGEESTQPNPIIQYGESGEYLVKLVVEDEKGCQVIYEEHLEISGFFIRVPTAFSPNGNNSNDYFFPVFSGLKDIQFWVFNRWGELLFFTDDINSQGWDGKRNGLDMPVGNYLYKLFYINGEEAEYQKTGSFTLVK</sequence>
<dbReference type="InterPro" id="IPR035986">
    <property type="entry name" value="PKD_dom_sf"/>
</dbReference>
<dbReference type="SMART" id="SM00089">
    <property type="entry name" value="PKD"/>
    <property type="match status" value="2"/>
</dbReference>
<dbReference type="Proteomes" id="UP000649799">
    <property type="component" value="Unassembled WGS sequence"/>
</dbReference>
<dbReference type="Pfam" id="PF13585">
    <property type="entry name" value="CHU_C"/>
    <property type="match status" value="1"/>
</dbReference>
<protein>
    <submittedName>
        <fullName evidence="2">T9SS type B sorting domain-containing protein</fullName>
    </submittedName>
</protein>
<dbReference type="NCBIfam" id="TIGR04131">
    <property type="entry name" value="Bac_Flav_CTERM"/>
    <property type="match status" value="1"/>
</dbReference>
<reference evidence="2 3" key="1">
    <citation type="submission" date="2020-03" db="EMBL/GenBank/DDBJ databases">
        <title>Cyclobacterium plantarum sp. nov., a marine bacterium isolated from a coastal-marine wetland.</title>
        <authorList>
            <person name="Sanchez-Porro C."/>
            <person name="Ventosa A."/>
            <person name="Amoozegar M."/>
        </authorList>
    </citation>
    <scope>NUCLEOTIDE SEQUENCE [LARGE SCALE GENOMIC DNA]</scope>
    <source>
        <strain evidence="2 3">GBPx2</strain>
    </source>
</reference>
<evidence type="ECO:0000313" key="2">
    <source>
        <dbReference type="EMBL" id="NHE55870.1"/>
    </source>
</evidence>
<dbReference type="Gene3D" id="2.60.40.10">
    <property type="entry name" value="Immunoglobulins"/>
    <property type="match status" value="1"/>
</dbReference>